<evidence type="ECO:0000313" key="3">
    <source>
        <dbReference type="EMBL" id="NYH94240.1"/>
    </source>
</evidence>
<comment type="caution">
    <text evidence="3">The sequence shown here is derived from an EMBL/GenBank/DDBJ whole genome shotgun (WGS) entry which is preliminary data.</text>
</comment>
<evidence type="ECO:0000259" key="2">
    <source>
        <dbReference type="Pfam" id="PF04389"/>
    </source>
</evidence>
<dbReference type="PANTHER" id="PTHR12147">
    <property type="entry name" value="METALLOPEPTIDASE M28 FAMILY MEMBER"/>
    <property type="match status" value="1"/>
</dbReference>
<feature type="domain" description="Peptidase M28" evidence="2">
    <location>
        <begin position="99"/>
        <end position="307"/>
    </location>
</feature>
<evidence type="ECO:0000256" key="1">
    <source>
        <dbReference type="SAM" id="SignalP"/>
    </source>
</evidence>
<dbReference type="Pfam" id="PF04389">
    <property type="entry name" value="Peptidase_M28"/>
    <property type="match status" value="1"/>
</dbReference>
<name>A0A7Y9XTI1_9SPHN</name>
<feature type="chain" id="PRO_5030699767" description="Peptidase M28 domain-containing protein" evidence="1">
    <location>
        <begin position="20"/>
        <end position="440"/>
    </location>
</feature>
<dbReference type="Gene3D" id="3.40.630.10">
    <property type="entry name" value="Zn peptidases"/>
    <property type="match status" value="1"/>
</dbReference>
<dbReference type="InterPro" id="IPR007484">
    <property type="entry name" value="Peptidase_M28"/>
</dbReference>
<dbReference type="Proteomes" id="UP000522081">
    <property type="component" value="Unassembled WGS sequence"/>
</dbReference>
<accession>A0A7Y9XTI1</accession>
<dbReference type="GO" id="GO:0006508">
    <property type="term" value="P:proteolysis"/>
    <property type="evidence" value="ECO:0007669"/>
    <property type="project" value="InterPro"/>
</dbReference>
<feature type="signal peptide" evidence="1">
    <location>
        <begin position="1"/>
        <end position="19"/>
    </location>
</feature>
<dbReference type="AlphaFoldDB" id="A0A7Y9XTI1"/>
<dbReference type="InterPro" id="IPR045175">
    <property type="entry name" value="M28_fam"/>
</dbReference>
<dbReference type="SUPFAM" id="SSF53187">
    <property type="entry name" value="Zn-dependent exopeptidases"/>
    <property type="match status" value="1"/>
</dbReference>
<reference evidence="3 4" key="1">
    <citation type="submission" date="2020-07" db="EMBL/GenBank/DDBJ databases">
        <title>Genomic Encyclopedia of Type Strains, Phase IV (KMG-IV): sequencing the most valuable type-strain genomes for metagenomic binning, comparative biology and taxonomic classification.</title>
        <authorList>
            <person name="Goeker M."/>
        </authorList>
    </citation>
    <scope>NUCLEOTIDE SEQUENCE [LARGE SCALE GENOMIC DNA]</scope>
    <source>
        <strain evidence="3 4">DSM 29043</strain>
    </source>
</reference>
<dbReference type="PANTHER" id="PTHR12147:SF26">
    <property type="entry name" value="PEPTIDASE M28 DOMAIN-CONTAINING PROTEIN"/>
    <property type="match status" value="1"/>
</dbReference>
<dbReference type="InterPro" id="IPR013783">
    <property type="entry name" value="Ig-like_fold"/>
</dbReference>
<evidence type="ECO:0000313" key="4">
    <source>
        <dbReference type="Proteomes" id="UP000522081"/>
    </source>
</evidence>
<proteinExistence type="predicted"/>
<keyword evidence="1" id="KW-0732">Signal</keyword>
<sequence length="440" mass="47588">MRKLALFAGLLASPVVLVAQEPEVSEERLRSDVEDMVSFGTRHTLSAQDDPRRGIGAARRWAADEFRETSERCGGCLEIALPERIIEGRRVPEPTRLVNVVAIQRGTERPDEVVIVQGHIDSRVTDVMDAISDAPGANDDASGVALVLEAARVLSARSFPSTIVYAALSGEEQGLYGGKLMADYAEEQGWTVKAVLNNDIVGGSRGSDGRVEDGHVRVFSEGPRADATDEMRANSRRYGGENDSPGRNLSRYIADFAQTLPDGLTVRQIWRTDRMGRGGDQIPFLDKGIPAVRFSVAIEDYEHQHQDPRTENGIKYGDTVDEMDFAYLAGVTRLNVATIDRLASAPLPPVASADGAVKTFTDVSWLPVDGAAGYAVWRRRTDARDWERIAEAKAGQTAVRLDGVRGDDWLFGVSAIGADGSESPVASAVPGGAFYKSDAD</sequence>
<dbReference type="Gene3D" id="2.60.40.10">
    <property type="entry name" value="Immunoglobulins"/>
    <property type="match status" value="1"/>
</dbReference>
<organism evidence="3 4">
    <name type="scientific">Novosphingobium marinum</name>
    <dbReference type="NCBI Taxonomy" id="1514948"/>
    <lineage>
        <taxon>Bacteria</taxon>
        <taxon>Pseudomonadati</taxon>
        <taxon>Pseudomonadota</taxon>
        <taxon>Alphaproteobacteria</taxon>
        <taxon>Sphingomonadales</taxon>
        <taxon>Sphingomonadaceae</taxon>
        <taxon>Novosphingobium</taxon>
    </lineage>
</organism>
<dbReference type="RefSeq" id="WP_179406174.1">
    <property type="nucleotide sequence ID" value="NZ_BMGF01000001.1"/>
</dbReference>
<dbReference type="EMBL" id="JACBZF010000001">
    <property type="protein sequence ID" value="NYH94240.1"/>
    <property type="molecule type" value="Genomic_DNA"/>
</dbReference>
<protein>
    <recommendedName>
        <fullName evidence="2">Peptidase M28 domain-containing protein</fullName>
    </recommendedName>
</protein>
<gene>
    <name evidence="3" type="ORF">FHS75_000545</name>
</gene>
<dbReference type="GO" id="GO:0008235">
    <property type="term" value="F:metalloexopeptidase activity"/>
    <property type="evidence" value="ECO:0007669"/>
    <property type="project" value="InterPro"/>
</dbReference>
<keyword evidence="4" id="KW-1185">Reference proteome</keyword>